<evidence type="ECO:0000313" key="8">
    <source>
        <dbReference type="Proteomes" id="UP000238762"/>
    </source>
</evidence>
<keyword evidence="2 5" id="KW-0812">Transmembrane</keyword>
<dbReference type="CDD" id="cd17489">
    <property type="entry name" value="MFS_YfcJ_like"/>
    <property type="match status" value="1"/>
</dbReference>
<dbReference type="SUPFAM" id="SSF103473">
    <property type="entry name" value="MFS general substrate transporter"/>
    <property type="match status" value="1"/>
</dbReference>
<comment type="subcellular location">
    <subcellularLocation>
        <location evidence="1">Cell membrane</location>
        <topology evidence="1">Multi-pass membrane protein</topology>
    </subcellularLocation>
</comment>
<dbReference type="GO" id="GO:0005886">
    <property type="term" value="C:plasma membrane"/>
    <property type="evidence" value="ECO:0007669"/>
    <property type="project" value="UniProtKB-SubCell"/>
</dbReference>
<protein>
    <submittedName>
        <fullName evidence="7">MFS transporter</fullName>
    </submittedName>
</protein>
<keyword evidence="3 5" id="KW-1133">Transmembrane helix</keyword>
<dbReference type="OrthoDB" id="9814001at2"/>
<gene>
    <name evidence="7" type="ORF">C7B64_21805</name>
</gene>
<dbReference type="GO" id="GO:0022857">
    <property type="term" value="F:transmembrane transporter activity"/>
    <property type="evidence" value="ECO:0007669"/>
    <property type="project" value="InterPro"/>
</dbReference>
<evidence type="ECO:0000256" key="3">
    <source>
        <dbReference type="ARBA" id="ARBA00022989"/>
    </source>
</evidence>
<sequence length="418" mass="44097">MKVFGKLEPQQRQNLLVLFTAGILFWSSMASLLPTLPGYVADLGGSKQQIGIVMGAFAIGLLVFRPWLGKLADRRSRKLVLIIGTTVAAIAPLGYLGFKSIPLLMLIRAFHGISIAAFTTAYSTLIVELSPVKHRGELIGYMSLTMPVGLAIGPAIGGFLVEYRGYTPLFILSASLGAIATLACSRIAECSPEVIADNVHKHATSRIPTLTLLGKILRDRALAIPTIVLLLYGLSFGAVSTFVPLFIEETQIDLNPGLFYTAAAIASFSIRLFVGKASDRYGRGVFISSSLVFYGLAMAILSQATDATATIIAAILEGGGSGILVPMMIALLSDRSSSAQRGQIFAICISGLDLGIAIAGPYLGTVAESLGYKGIFGVSAGVTFLGLAIFAILCNKTVENSFGFAIGKSEDAYAIEQL</sequence>
<dbReference type="PANTHER" id="PTHR23531">
    <property type="entry name" value="QUINOLENE RESISTANCE PROTEIN NORA"/>
    <property type="match status" value="1"/>
</dbReference>
<dbReference type="Pfam" id="PF07690">
    <property type="entry name" value="MFS_1"/>
    <property type="match status" value="1"/>
</dbReference>
<feature type="transmembrane region" description="Helical" evidence="5">
    <location>
        <begin position="281"/>
        <end position="301"/>
    </location>
</feature>
<feature type="transmembrane region" description="Helical" evidence="5">
    <location>
        <begin position="222"/>
        <end position="245"/>
    </location>
</feature>
<keyword evidence="4 5" id="KW-0472">Membrane</keyword>
<dbReference type="InterPro" id="IPR011701">
    <property type="entry name" value="MFS"/>
</dbReference>
<feature type="transmembrane region" description="Helical" evidence="5">
    <location>
        <begin position="166"/>
        <end position="184"/>
    </location>
</feature>
<organism evidence="7 8">
    <name type="scientific">Merismopedia glauca CCAP 1448/3</name>
    <dbReference type="NCBI Taxonomy" id="1296344"/>
    <lineage>
        <taxon>Bacteria</taxon>
        <taxon>Bacillati</taxon>
        <taxon>Cyanobacteriota</taxon>
        <taxon>Cyanophyceae</taxon>
        <taxon>Synechococcales</taxon>
        <taxon>Merismopediaceae</taxon>
        <taxon>Merismopedia</taxon>
    </lineage>
</organism>
<feature type="transmembrane region" description="Helical" evidence="5">
    <location>
        <begin position="375"/>
        <end position="394"/>
    </location>
</feature>
<dbReference type="Proteomes" id="UP000238762">
    <property type="component" value="Unassembled WGS sequence"/>
</dbReference>
<feature type="transmembrane region" description="Helical" evidence="5">
    <location>
        <begin position="15"/>
        <end position="36"/>
    </location>
</feature>
<evidence type="ECO:0000256" key="1">
    <source>
        <dbReference type="ARBA" id="ARBA00004651"/>
    </source>
</evidence>
<dbReference type="PROSITE" id="PS50850">
    <property type="entry name" value="MFS"/>
    <property type="match status" value="1"/>
</dbReference>
<dbReference type="RefSeq" id="WP_106291350.1">
    <property type="nucleotide sequence ID" value="NZ_CAWNTC010000203.1"/>
</dbReference>
<feature type="transmembrane region" description="Helical" evidence="5">
    <location>
        <begin position="138"/>
        <end position="160"/>
    </location>
</feature>
<feature type="transmembrane region" description="Helical" evidence="5">
    <location>
        <begin position="79"/>
        <end position="98"/>
    </location>
</feature>
<reference evidence="7 8" key="2">
    <citation type="submission" date="2018-03" db="EMBL/GenBank/DDBJ databases">
        <title>The ancient ancestry and fast evolution of plastids.</title>
        <authorList>
            <person name="Moore K.R."/>
            <person name="Magnabosco C."/>
            <person name="Momper L."/>
            <person name="Gold D.A."/>
            <person name="Bosak T."/>
            <person name="Fournier G.P."/>
        </authorList>
    </citation>
    <scope>NUCLEOTIDE SEQUENCE [LARGE SCALE GENOMIC DNA]</scope>
    <source>
        <strain evidence="7 8">CCAP 1448/3</strain>
    </source>
</reference>
<dbReference type="InterPro" id="IPR036259">
    <property type="entry name" value="MFS_trans_sf"/>
</dbReference>
<evidence type="ECO:0000256" key="4">
    <source>
        <dbReference type="ARBA" id="ARBA00023136"/>
    </source>
</evidence>
<feature type="transmembrane region" description="Helical" evidence="5">
    <location>
        <begin position="344"/>
        <end position="363"/>
    </location>
</feature>
<dbReference type="AlphaFoldDB" id="A0A2T1BXT9"/>
<feature type="transmembrane region" description="Helical" evidence="5">
    <location>
        <begin position="48"/>
        <end position="67"/>
    </location>
</feature>
<feature type="domain" description="Major facilitator superfamily (MFS) profile" evidence="6">
    <location>
        <begin position="14"/>
        <end position="398"/>
    </location>
</feature>
<evidence type="ECO:0000313" key="7">
    <source>
        <dbReference type="EMBL" id="PSB00768.1"/>
    </source>
</evidence>
<dbReference type="Gene3D" id="1.20.1250.20">
    <property type="entry name" value="MFS general substrate transporter like domains"/>
    <property type="match status" value="1"/>
</dbReference>
<dbReference type="InterPro" id="IPR052714">
    <property type="entry name" value="MFS_Exporter"/>
</dbReference>
<accession>A0A2T1BXT9</accession>
<feature type="transmembrane region" description="Helical" evidence="5">
    <location>
        <begin position="307"/>
        <end position="332"/>
    </location>
</feature>
<dbReference type="EMBL" id="PVWJ01000162">
    <property type="protein sequence ID" value="PSB00768.1"/>
    <property type="molecule type" value="Genomic_DNA"/>
</dbReference>
<feature type="transmembrane region" description="Helical" evidence="5">
    <location>
        <begin position="104"/>
        <end position="126"/>
    </location>
</feature>
<proteinExistence type="predicted"/>
<comment type="caution">
    <text evidence="7">The sequence shown here is derived from an EMBL/GenBank/DDBJ whole genome shotgun (WGS) entry which is preliminary data.</text>
</comment>
<dbReference type="Gene3D" id="1.20.1720.10">
    <property type="entry name" value="Multidrug resistance protein D"/>
    <property type="match status" value="1"/>
</dbReference>
<dbReference type="InterPro" id="IPR020846">
    <property type="entry name" value="MFS_dom"/>
</dbReference>
<dbReference type="PANTHER" id="PTHR23531:SF1">
    <property type="entry name" value="QUINOLENE RESISTANCE PROTEIN NORA"/>
    <property type="match status" value="1"/>
</dbReference>
<keyword evidence="8" id="KW-1185">Reference proteome</keyword>
<name>A0A2T1BXT9_9CYAN</name>
<evidence type="ECO:0000256" key="2">
    <source>
        <dbReference type="ARBA" id="ARBA00022692"/>
    </source>
</evidence>
<reference evidence="7 8" key="1">
    <citation type="submission" date="2018-02" db="EMBL/GenBank/DDBJ databases">
        <authorList>
            <person name="Cohen D.B."/>
            <person name="Kent A.D."/>
        </authorList>
    </citation>
    <scope>NUCLEOTIDE SEQUENCE [LARGE SCALE GENOMIC DNA]</scope>
    <source>
        <strain evidence="7 8">CCAP 1448/3</strain>
    </source>
</reference>
<evidence type="ECO:0000259" key="6">
    <source>
        <dbReference type="PROSITE" id="PS50850"/>
    </source>
</evidence>
<feature type="transmembrane region" description="Helical" evidence="5">
    <location>
        <begin position="257"/>
        <end position="274"/>
    </location>
</feature>
<evidence type="ECO:0000256" key="5">
    <source>
        <dbReference type="SAM" id="Phobius"/>
    </source>
</evidence>